<comment type="caution">
    <text evidence="2">The sequence shown here is derived from an EMBL/GenBank/DDBJ whole genome shotgun (WGS) entry which is preliminary data.</text>
</comment>
<keyword evidence="3" id="KW-1185">Reference proteome</keyword>
<feature type="compositionally biased region" description="Basic residues" evidence="1">
    <location>
        <begin position="336"/>
        <end position="345"/>
    </location>
</feature>
<feature type="compositionally biased region" description="Polar residues" evidence="1">
    <location>
        <begin position="21"/>
        <end position="30"/>
    </location>
</feature>
<evidence type="ECO:0000256" key="1">
    <source>
        <dbReference type="SAM" id="MobiDB-lite"/>
    </source>
</evidence>
<feature type="compositionally biased region" description="Polar residues" evidence="1">
    <location>
        <begin position="450"/>
        <end position="471"/>
    </location>
</feature>
<evidence type="ECO:0000313" key="3">
    <source>
        <dbReference type="Proteomes" id="UP001437256"/>
    </source>
</evidence>
<feature type="region of interest" description="Disordered" evidence="1">
    <location>
        <begin position="1100"/>
        <end position="1123"/>
    </location>
</feature>
<feature type="compositionally biased region" description="Polar residues" evidence="1">
    <location>
        <begin position="591"/>
        <end position="601"/>
    </location>
</feature>
<feature type="compositionally biased region" description="Low complexity" evidence="1">
    <location>
        <begin position="612"/>
        <end position="622"/>
    </location>
</feature>
<feature type="compositionally biased region" description="Acidic residues" evidence="1">
    <location>
        <begin position="967"/>
        <end position="977"/>
    </location>
</feature>
<reference evidence="2 3" key="1">
    <citation type="submission" date="2024-05" db="EMBL/GenBank/DDBJ databases">
        <title>A draft genome resource for the thread blight pathogen Marasmius tenuissimus strain MS-2.</title>
        <authorList>
            <person name="Yulfo-Soto G.E."/>
            <person name="Baruah I.K."/>
            <person name="Amoako-Attah I."/>
            <person name="Bukari Y."/>
            <person name="Meinhardt L.W."/>
            <person name="Bailey B.A."/>
            <person name="Cohen S.P."/>
        </authorList>
    </citation>
    <scope>NUCLEOTIDE SEQUENCE [LARGE SCALE GENOMIC DNA]</scope>
    <source>
        <strain evidence="2 3">MS-2</strain>
    </source>
</reference>
<feature type="compositionally biased region" description="Basic and acidic residues" evidence="1">
    <location>
        <begin position="926"/>
        <end position="966"/>
    </location>
</feature>
<name>A0ABR3ACI9_9AGAR</name>
<feature type="compositionally biased region" description="Acidic residues" evidence="1">
    <location>
        <begin position="1013"/>
        <end position="1023"/>
    </location>
</feature>
<dbReference type="Proteomes" id="UP001437256">
    <property type="component" value="Unassembled WGS sequence"/>
</dbReference>
<feature type="region of interest" description="Disordered" evidence="1">
    <location>
        <begin position="51"/>
        <end position="1028"/>
    </location>
</feature>
<feature type="compositionally biased region" description="Basic residues" evidence="1">
    <location>
        <begin position="1114"/>
        <end position="1123"/>
    </location>
</feature>
<feature type="compositionally biased region" description="Polar residues" evidence="1">
    <location>
        <begin position="886"/>
        <end position="899"/>
    </location>
</feature>
<feature type="compositionally biased region" description="Low complexity" evidence="1">
    <location>
        <begin position="137"/>
        <end position="146"/>
    </location>
</feature>
<accession>A0ABR3ACI9</accession>
<gene>
    <name evidence="2" type="ORF">AAF712_001285</name>
</gene>
<feature type="compositionally biased region" description="Pro residues" evidence="1">
    <location>
        <begin position="399"/>
        <end position="410"/>
    </location>
</feature>
<feature type="compositionally biased region" description="Polar residues" evidence="1">
    <location>
        <begin position="307"/>
        <end position="321"/>
    </location>
</feature>
<evidence type="ECO:0000313" key="2">
    <source>
        <dbReference type="EMBL" id="KAL0071428.1"/>
    </source>
</evidence>
<protein>
    <submittedName>
        <fullName evidence="2">Uncharacterized protein</fullName>
    </submittedName>
</protein>
<feature type="compositionally biased region" description="Low complexity" evidence="1">
    <location>
        <begin position="644"/>
        <end position="669"/>
    </location>
</feature>
<feature type="compositionally biased region" description="Polar residues" evidence="1">
    <location>
        <begin position="704"/>
        <end position="716"/>
    </location>
</feature>
<feature type="compositionally biased region" description="Pro residues" evidence="1">
    <location>
        <begin position="736"/>
        <end position="748"/>
    </location>
</feature>
<proteinExistence type="predicted"/>
<sequence length="1123" mass="121724">MESEHVRDTASPALPIETEDSNTSTANVHSTPFKPPETDFARLNLIESIESPIPLRRSPRHSIAPAVPPHLALDDFLNGQGSGVGTPSSRPETPDNDGLVQDEPSSVLASRIMRAHDNPSPPPQSPENTLLRPKFGLDPSDTSLSPTPDPVEDPFSHEEPFESVSTMVPIPRRKRHSAEQNVEDTDSLSDAGPSEPPPDITIVEDVTPMMDVQDTHAQPHTSPDPPTILARSPSSDEEQAVEDSLLIEEPVHTETQINSVDPAPEPEPVVQEATHQEEEVQVTPLRRSSRPRRSIYSSSPLKEGTVASDSPSSKPDETQSLADAGSELVNAVPSPARRKPRKSGHQKLGSLSPHSLKLLGDLSGEGSESVATLGTDNAAIEPTTDSNAGNNRWPDVAPSTPPNLIPPIRFPSPKRTTRPASPNKYQLQLPSLGSSSPARRIPISDAVAQGQMSSQRAAQLSATRPSGSNRTPALRLPSNDTPARRVPLNNTLPGSPSKAPLPPLRMPFPERSRSVEPMPSEPVHVKRRGESVEPVSSQPPIRPRGAQPRLPFPFIPEEQEHTPIEQPTEGSTQAQASEVAPLKSPTKASRIPQSTLRQATSKIPRRATKPYSRPTASTAARESASRVRDQSPAKVAQPQSTVLKQPTPSTASSSSSTPTSAPSSKSTQPMSTSTNPSLKRKRQDSGKAVSKPVVVIPTKLRQVPSPTKPSTSSRVQPSPMKKPAIQRLRLVEPEKPPQPPSNDVPVDPPVQVDPVEPTAQDVTVPPVVDHIPQDGSLPSDTPTVDPPPPSEDVPESTAESMLVDAEPVAGPSTIPIDDSVPELSSQTVAETYGLRRTTRARKPVPGTNPPSTRRAVDTQAQPRRRKPPVIQGTGPFSGMTVGDLRQLTSTNTTRNQQYMTALLETEVIRREGPRPESPGIRAKTVSQKEEEEKEREKNARAERRANRSKRRSSEHMDDNTEDSEKAEPDEDEDDEAWDQLNSSPSVRRHRRGAGEDEEYVTPKRPKKLKIDENGDTEMESEDAEEKKRVKWDQGLFTEVFLDDIQPRSRQGVGIAAKGCLAVTAKALQLDDLGNIPAASPLKTLVPENVIVQKFVYDGDFPEEPAPAPVVVKNTRSRKKGTSS</sequence>
<dbReference type="EMBL" id="JBBXMP010000003">
    <property type="protein sequence ID" value="KAL0071428.1"/>
    <property type="molecule type" value="Genomic_DNA"/>
</dbReference>
<feature type="region of interest" description="Disordered" evidence="1">
    <location>
        <begin position="1"/>
        <end position="38"/>
    </location>
</feature>
<organism evidence="2 3">
    <name type="scientific">Marasmius tenuissimus</name>
    <dbReference type="NCBI Taxonomy" id="585030"/>
    <lineage>
        <taxon>Eukaryota</taxon>
        <taxon>Fungi</taxon>
        <taxon>Dikarya</taxon>
        <taxon>Basidiomycota</taxon>
        <taxon>Agaricomycotina</taxon>
        <taxon>Agaricomycetes</taxon>
        <taxon>Agaricomycetidae</taxon>
        <taxon>Agaricales</taxon>
        <taxon>Marasmiineae</taxon>
        <taxon>Marasmiaceae</taxon>
        <taxon>Marasmius</taxon>
    </lineage>
</organism>
<feature type="compositionally biased region" description="Low complexity" evidence="1">
    <location>
        <begin position="426"/>
        <end position="437"/>
    </location>
</feature>